<dbReference type="SUPFAM" id="SSF51206">
    <property type="entry name" value="cAMP-binding domain-like"/>
    <property type="match status" value="2"/>
</dbReference>
<dbReference type="GO" id="GO:0030552">
    <property type="term" value="F:cAMP binding"/>
    <property type="evidence" value="ECO:0007669"/>
    <property type="project" value="TreeGrafter"/>
</dbReference>
<dbReference type="CDD" id="cd00038">
    <property type="entry name" value="CAP_ED"/>
    <property type="match status" value="1"/>
</dbReference>
<dbReference type="PROSITE" id="PS50042">
    <property type="entry name" value="CNMP_BINDING_3"/>
    <property type="match status" value="2"/>
</dbReference>
<dbReference type="PANTHER" id="PTHR11635:SF152">
    <property type="entry name" value="CAMP-DEPENDENT PROTEIN KINASE TYPE I REGULATORY SUBUNIT-RELATED"/>
    <property type="match status" value="1"/>
</dbReference>
<dbReference type="EMBL" id="FR695877">
    <property type="protein sequence ID" value="CBX31578.1"/>
    <property type="molecule type" value="Genomic_DNA"/>
</dbReference>
<evidence type="ECO:0000313" key="2">
    <source>
        <dbReference type="EMBL" id="CBX31578.1"/>
    </source>
</evidence>
<dbReference type="InterPro" id="IPR014710">
    <property type="entry name" value="RmlC-like_jellyroll"/>
</dbReference>
<dbReference type="SMART" id="SM00100">
    <property type="entry name" value="cNMP"/>
    <property type="match status" value="1"/>
</dbReference>
<dbReference type="InterPro" id="IPR018490">
    <property type="entry name" value="cNMP-bd_dom_sf"/>
</dbReference>
<evidence type="ECO:0000259" key="1">
    <source>
        <dbReference type="PROSITE" id="PS50042"/>
    </source>
</evidence>
<feature type="domain" description="Cyclic nucleotide-binding" evidence="1">
    <location>
        <begin position="245"/>
        <end position="336"/>
    </location>
</feature>
<dbReference type="PANTHER" id="PTHR11635">
    <property type="entry name" value="CAMP-DEPENDENT PROTEIN KINASE REGULATORY CHAIN"/>
    <property type="match status" value="1"/>
</dbReference>
<gene>
    <name evidence="2" type="ORF">N47_E50900</name>
</gene>
<dbReference type="GO" id="GO:0005952">
    <property type="term" value="C:cAMP-dependent protein kinase complex"/>
    <property type="evidence" value="ECO:0007669"/>
    <property type="project" value="InterPro"/>
</dbReference>
<feature type="domain" description="Cyclic nucleotide-binding" evidence="1">
    <location>
        <begin position="120"/>
        <end position="233"/>
    </location>
</feature>
<protein>
    <recommendedName>
        <fullName evidence="1">Cyclic nucleotide-binding domain-containing protein</fullName>
    </recommendedName>
</protein>
<dbReference type="Gene3D" id="2.60.120.10">
    <property type="entry name" value="Jelly Rolls"/>
    <property type="match status" value="2"/>
</dbReference>
<organism evidence="2">
    <name type="scientific">uncultured Desulfobacterium sp</name>
    <dbReference type="NCBI Taxonomy" id="201089"/>
    <lineage>
        <taxon>Bacteria</taxon>
        <taxon>Pseudomonadati</taxon>
        <taxon>Thermodesulfobacteriota</taxon>
        <taxon>Desulfobacteria</taxon>
        <taxon>Desulfobacterales</taxon>
        <taxon>Desulfobacteriaceae</taxon>
        <taxon>Desulfobacterium</taxon>
        <taxon>environmental samples</taxon>
    </lineage>
</organism>
<dbReference type="InterPro" id="IPR000595">
    <property type="entry name" value="cNMP-bd_dom"/>
</dbReference>
<proteinExistence type="predicted"/>
<dbReference type="InterPro" id="IPR025497">
    <property type="entry name" value="PatA-like_N"/>
</dbReference>
<reference evidence="2" key="1">
    <citation type="journal article" date="2011" name="Environ. Microbiol.">
        <title>Genomic insights into the metabolic potential of the polycyclic aromatic hydrocarbon degrading sulfate-reducing Deltaproteobacterium N47.</title>
        <authorList>
            <person name="Bergmann F."/>
            <person name="Selesi D."/>
            <person name="Weinmaier T."/>
            <person name="Tischler P."/>
            <person name="Rattei T."/>
            <person name="Meckenstock R.U."/>
        </authorList>
    </citation>
    <scope>NUCLEOTIDE SEQUENCE</scope>
</reference>
<name>E1YJX4_9BACT</name>
<dbReference type="Pfam" id="PF14332">
    <property type="entry name" value="DUF4388"/>
    <property type="match status" value="1"/>
</dbReference>
<sequence>MFQIFGTNSSTGVLKIKSKYSQEPGLLYFIKGNVVDASAGMKKGIDAAYALFGWTDGEFEFYEEEVKAKNTVQKSRMEITLDALRMLDDGQIEKLGPVSFSKTPSERSDKGSAIPVIRGQLVDYAYVVDEEEHYDGNKIIEEGKFGNWIWTILEGTVEIVKETEKGTIKILRLSDGSFIGSLSAVMPGEKARNVSAIAVGTVQLGLLDSQRLYSEYSKLSSEMKEIIQSLDNRLQKQTNLLVEIFLNKISVKDLLQNKKILIEQGSSNNKCYKITEGEVLIVRNTKNGYLPIVDLCTGDFIGQIPFLNIGQEPHSATVLGSRNIKAAAIETTDIQKEYDNLSSTFKNVLENIGTSISATTMVATEMQRKSMTK</sequence>
<accession>E1YJX4</accession>
<dbReference type="Pfam" id="PF00027">
    <property type="entry name" value="cNMP_binding"/>
    <property type="match status" value="2"/>
</dbReference>
<dbReference type="GO" id="GO:0034236">
    <property type="term" value="F:protein kinase A catalytic subunit binding"/>
    <property type="evidence" value="ECO:0007669"/>
    <property type="project" value="TreeGrafter"/>
</dbReference>
<dbReference type="GO" id="GO:0005829">
    <property type="term" value="C:cytosol"/>
    <property type="evidence" value="ECO:0007669"/>
    <property type="project" value="TreeGrafter"/>
</dbReference>
<dbReference type="InterPro" id="IPR050503">
    <property type="entry name" value="cAMP-dep_PK_reg_su-like"/>
</dbReference>
<dbReference type="AlphaFoldDB" id="E1YJX4"/>
<dbReference type="GO" id="GO:0004862">
    <property type="term" value="F:cAMP-dependent protein kinase inhibitor activity"/>
    <property type="evidence" value="ECO:0007669"/>
    <property type="project" value="TreeGrafter"/>
</dbReference>